<proteinExistence type="predicted"/>
<dbReference type="EMBL" id="ADBJ01000025">
    <property type="protein sequence ID" value="EFA81502.1"/>
    <property type="molecule type" value="Genomic_DNA"/>
</dbReference>
<comment type="caution">
    <text evidence="1">The sequence shown here is derived from an EMBL/GenBank/DDBJ whole genome shotgun (WGS) entry which is preliminary data.</text>
</comment>
<organism evidence="1 2">
    <name type="scientific">Heterostelium pallidum (strain ATCC 26659 / Pp 5 / PN500)</name>
    <name type="common">Cellular slime mold</name>
    <name type="synonym">Polysphondylium pallidum</name>
    <dbReference type="NCBI Taxonomy" id="670386"/>
    <lineage>
        <taxon>Eukaryota</taxon>
        <taxon>Amoebozoa</taxon>
        <taxon>Evosea</taxon>
        <taxon>Eumycetozoa</taxon>
        <taxon>Dictyostelia</taxon>
        <taxon>Acytosteliales</taxon>
        <taxon>Acytosteliaceae</taxon>
        <taxon>Heterostelium</taxon>
    </lineage>
</organism>
<dbReference type="AlphaFoldDB" id="D3BAB5"/>
<dbReference type="RefSeq" id="XP_020433619.1">
    <property type="nucleotide sequence ID" value="XM_020576370.1"/>
</dbReference>
<dbReference type="SUPFAM" id="SSF52833">
    <property type="entry name" value="Thioredoxin-like"/>
    <property type="match status" value="1"/>
</dbReference>
<keyword evidence="2" id="KW-1185">Reference proteome</keyword>
<evidence type="ECO:0008006" key="3">
    <source>
        <dbReference type="Google" id="ProtNLM"/>
    </source>
</evidence>
<protein>
    <recommendedName>
        <fullName evidence="3">Thioredoxin domain-containing protein</fullName>
    </recommendedName>
</protein>
<dbReference type="Proteomes" id="UP000001396">
    <property type="component" value="Unassembled WGS sequence"/>
</dbReference>
<name>D3BAB5_HETP5</name>
<evidence type="ECO:0000313" key="2">
    <source>
        <dbReference type="Proteomes" id="UP000001396"/>
    </source>
</evidence>
<accession>D3BAB5</accession>
<dbReference type="GeneID" id="31360975"/>
<dbReference type="Gene3D" id="3.40.30.10">
    <property type="entry name" value="Glutaredoxin"/>
    <property type="match status" value="1"/>
</dbReference>
<evidence type="ECO:0000313" key="1">
    <source>
        <dbReference type="EMBL" id="EFA81502.1"/>
    </source>
</evidence>
<gene>
    <name evidence="1" type="ORF">PPL_05491</name>
</gene>
<dbReference type="InParanoid" id="D3BAB5"/>
<reference evidence="1 2" key="1">
    <citation type="journal article" date="2011" name="Genome Res.">
        <title>Phylogeny-wide analysis of social amoeba genomes highlights ancient origins for complex intercellular communication.</title>
        <authorList>
            <person name="Heidel A.J."/>
            <person name="Lawal H.M."/>
            <person name="Felder M."/>
            <person name="Schilde C."/>
            <person name="Helps N.R."/>
            <person name="Tunggal B."/>
            <person name="Rivero F."/>
            <person name="John U."/>
            <person name="Schleicher M."/>
            <person name="Eichinger L."/>
            <person name="Platzer M."/>
            <person name="Noegel A.A."/>
            <person name="Schaap P."/>
            <person name="Gloeckner G."/>
        </authorList>
    </citation>
    <scope>NUCLEOTIDE SEQUENCE [LARGE SCALE GENOMIC DNA]</scope>
    <source>
        <strain evidence="2">ATCC 26659 / Pp 5 / PN500</strain>
    </source>
</reference>
<sequence length="130" mass="14893">MSLVALDPNEIIDTFEVVQESNTLMNFLNSQAYPNQIVVVYFAEFPCKACDDQKAFMRALPNKYPDVVFFQVPKGSPITKNNMWCNDVAVYPTTKFFKNFATTQNCTAYYIGYGPEQIEGWIQSHLEPLQ</sequence>
<dbReference type="InterPro" id="IPR036249">
    <property type="entry name" value="Thioredoxin-like_sf"/>
</dbReference>